<dbReference type="EMBL" id="JANPWB010000015">
    <property type="protein sequence ID" value="KAJ1094118.1"/>
    <property type="molecule type" value="Genomic_DNA"/>
</dbReference>
<dbReference type="AlphaFoldDB" id="A0AAV7LSW0"/>
<protein>
    <submittedName>
        <fullName evidence="2">Uncharacterized protein</fullName>
    </submittedName>
</protein>
<reference evidence="2" key="1">
    <citation type="journal article" date="2022" name="bioRxiv">
        <title>Sequencing and chromosome-scale assembly of the giantPleurodeles waltlgenome.</title>
        <authorList>
            <person name="Brown T."/>
            <person name="Elewa A."/>
            <person name="Iarovenko S."/>
            <person name="Subramanian E."/>
            <person name="Araus A.J."/>
            <person name="Petzold A."/>
            <person name="Susuki M."/>
            <person name="Suzuki K.-i.T."/>
            <person name="Hayashi T."/>
            <person name="Toyoda A."/>
            <person name="Oliveira C."/>
            <person name="Osipova E."/>
            <person name="Leigh N.D."/>
            <person name="Simon A."/>
            <person name="Yun M.H."/>
        </authorList>
    </citation>
    <scope>NUCLEOTIDE SEQUENCE</scope>
    <source>
        <strain evidence="2">20211129_DDA</strain>
        <tissue evidence="2">Liver</tissue>
    </source>
</reference>
<keyword evidence="3" id="KW-1185">Reference proteome</keyword>
<comment type="caution">
    <text evidence="2">The sequence shown here is derived from an EMBL/GenBank/DDBJ whole genome shotgun (WGS) entry which is preliminary data.</text>
</comment>
<name>A0AAV7LSW0_PLEWA</name>
<evidence type="ECO:0000256" key="1">
    <source>
        <dbReference type="SAM" id="MobiDB-lite"/>
    </source>
</evidence>
<feature type="region of interest" description="Disordered" evidence="1">
    <location>
        <begin position="61"/>
        <end position="85"/>
    </location>
</feature>
<organism evidence="2 3">
    <name type="scientific">Pleurodeles waltl</name>
    <name type="common">Iberian ribbed newt</name>
    <dbReference type="NCBI Taxonomy" id="8319"/>
    <lineage>
        <taxon>Eukaryota</taxon>
        <taxon>Metazoa</taxon>
        <taxon>Chordata</taxon>
        <taxon>Craniata</taxon>
        <taxon>Vertebrata</taxon>
        <taxon>Euteleostomi</taxon>
        <taxon>Amphibia</taxon>
        <taxon>Batrachia</taxon>
        <taxon>Caudata</taxon>
        <taxon>Salamandroidea</taxon>
        <taxon>Salamandridae</taxon>
        <taxon>Pleurodelinae</taxon>
        <taxon>Pleurodeles</taxon>
    </lineage>
</organism>
<evidence type="ECO:0000313" key="3">
    <source>
        <dbReference type="Proteomes" id="UP001066276"/>
    </source>
</evidence>
<gene>
    <name evidence="2" type="ORF">NDU88_007202</name>
</gene>
<proteinExistence type="predicted"/>
<sequence>MVANNILYTPGQLDHQCWYLPCSSAVLALRLPIVPAESPGRSRGTRGDGLDFAAVSGGLTRLDHPEGRDALPAMPGDDAASGIGC</sequence>
<dbReference type="Proteomes" id="UP001066276">
    <property type="component" value="Chromosome 11"/>
</dbReference>
<evidence type="ECO:0000313" key="2">
    <source>
        <dbReference type="EMBL" id="KAJ1094118.1"/>
    </source>
</evidence>
<accession>A0AAV7LSW0</accession>